<dbReference type="RefSeq" id="WP_394825238.1">
    <property type="nucleotide sequence ID" value="NZ_CP089984.1"/>
</dbReference>
<keyword evidence="2" id="KW-1185">Reference proteome</keyword>
<sequence length="462" mass="51771">MHPTVVLNVVGLSRNLLGEATPNLSRMVRDFGVRPLTTVLPAVTCSVQSTFTTGLLPRDHGCVGNGWYFRDLAEVWFWRQSNHLVEGRGGGASEKIWDAAKKRDPSFTCAKLFWWYNMYSTADLAVTPRPLYPADGRKIPDIYTEPAALREELNDRLGAFPLFHFWGPKADLRSSRWIADCAKHVYTTRKPTLTLVYLPHLDYSLQKLGPDHPRIASELRQIDGVCGDLMDHFGRQGARIIVLSEYAITKVRGAVHINRALREAGLLRVREELGLEKLDAGGSEAFAVADHQVAHVYVRRKERLSEVKRLLEGLDGVERVLDEEGKRAAFLDHPRSGDLVAIANADTWFSYYYWQNDDKAPDFARTVDIHRKPGYDPVELFVDPKLKLPALRVGARVAQKMLGFRMLMDVIPLDTSLVQGSHGRPTDEAHGPVLLSTEPSLLPEGAIAATSVKDIVLRHLFA</sequence>
<organism evidence="1 2">
    <name type="scientific">Pendulispora albinea</name>
    <dbReference type="NCBI Taxonomy" id="2741071"/>
    <lineage>
        <taxon>Bacteria</taxon>
        <taxon>Pseudomonadati</taxon>
        <taxon>Myxococcota</taxon>
        <taxon>Myxococcia</taxon>
        <taxon>Myxococcales</taxon>
        <taxon>Sorangiineae</taxon>
        <taxon>Pendulisporaceae</taxon>
        <taxon>Pendulispora</taxon>
    </lineage>
</organism>
<accession>A0ABZ2LXX8</accession>
<dbReference type="InterPro" id="IPR023116">
    <property type="entry name" value="Phosphonoacetate_hydro_insert"/>
</dbReference>
<dbReference type="Gene3D" id="3.30.1360.110">
    <property type="entry name" value="Domain 2, Phosphonoacetate Hydrolase"/>
    <property type="match status" value="1"/>
</dbReference>
<gene>
    <name evidence="1" type="ORF">LZC94_48290</name>
</gene>
<dbReference type="InterPro" id="IPR002591">
    <property type="entry name" value="Phosphodiest/P_Trfase"/>
</dbReference>
<dbReference type="InterPro" id="IPR017850">
    <property type="entry name" value="Alkaline_phosphatase_core_sf"/>
</dbReference>
<evidence type="ECO:0000313" key="2">
    <source>
        <dbReference type="Proteomes" id="UP001370348"/>
    </source>
</evidence>
<dbReference type="CDD" id="cd16018">
    <property type="entry name" value="Enpp"/>
    <property type="match status" value="1"/>
</dbReference>
<dbReference type="SUPFAM" id="SSF53649">
    <property type="entry name" value="Alkaline phosphatase-like"/>
    <property type="match status" value="1"/>
</dbReference>
<protein>
    <submittedName>
        <fullName evidence="1">Alkaline phosphatase family protein</fullName>
    </submittedName>
</protein>
<dbReference type="PANTHER" id="PTHR10151">
    <property type="entry name" value="ECTONUCLEOTIDE PYROPHOSPHATASE/PHOSPHODIESTERASE"/>
    <property type="match status" value="1"/>
</dbReference>
<dbReference type="Proteomes" id="UP001370348">
    <property type="component" value="Chromosome"/>
</dbReference>
<name>A0ABZ2LXX8_9BACT</name>
<proteinExistence type="predicted"/>
<dbReference type="PANTHER" id="PTHR10151:SF120">
    <property type="entry name" value="BIS(5'-ADENOSYL)-TRIPHOSPHATASE"/>
    <property type="match status" value="1"/>
</dbReference>
<reference evidence="1 2" key="1">
    <citation type="submission" date="2021-12" db="EMBL/GenBank/DDBJ databases">
        <title>Discovery of the Pendulisporaceae a myxobacterial family with distinct sporulation behavior and unique specialized metabolism.</title>
        <authorList>
            <person name="Garcia R."/>
            <person name="Popoff A."/>
            <person name="Bader C.D."/>
            <person name="Loehr J."/>
            <person name="Walesch S."/>
            <person name="Walt C."/>
            <person name="Boldt J."/>
            <person name="Bunk B."/>
            <person name="Haeckl F.J.F.P.J."/>
            <person name="Gunesch A.P."/>
            <person name="Birkelbach J."/>
            <person name="Nuebel U."/>
            <person name="Pietschmann T."/>
            <person name="Bach T."/>
            <person name="Mueller R."/>
        </authorList>
    </citation>
    <scope>NUCLEOTIDE SEQUENCE [LARGE SCALE GENOMIC DNA]</scope>
    <source>
        <strain evidence="1 2">MSr11954</strain>
    </source>
</reference>
<dbReference type="Gene3D" id="3.40.720.10">
    <property type="entry name" value="Alkaline Phosphatase, subunit A"/>
    <property type="match status" value="1"/>
</dbReference>
<evidence type="ECO:0000313" key="1">
    <source>
        <dbReference type="EMBL" id="WXB15605.1"/>
    </source>
</evidence>
<dbReference type="EMBL" id="CP089984">
    <property type="protein sequence ID" value="WXB15605.1"/>
    <property type="molecule type" value="Genomic_DNA"/>
</dbReference>
<dbReference type="Pfam" id="PF01663">
    <property type="entry name" value="Phosphodiest"/>
    <property type="match status" value="1"/>
</dbReference>